<sequence>MSRKAACPVCLKPHPLDDSQAASVIRCDCGSTLFISPKGRLVATLQQDSPPELTDAAAVIPPANALQAITALDLAPKSSPTSPPKSKSANRKPTGDTTAKGNDPADGRPHQKKPWLAIGGIGSVALLLVIAVISFLLRDSTKSARAIDGKKSATTVSTVGMRTIRFKPGTFSQQLAKLPLPDADEADDSSIHVTSAEPPHRQATNSKATTLDQRSPFGGPTVKRVSTRPTPTKLRPRIPIVPVAQRRNQLDDAYADAFESYEAFTAISGNNKKTNRAGNEDYRQTLGETIDLTQHAYALAMHKGDLQKRNELCYLLTYLSFTAGHVIEASLYGESVARYGDPKESMTREAALIALAAIDEAALAQWADTEMPGELNQMRLLAELFEKRWPNDPQLDAIWMNLGQRFDAFGRPLDAADAYQRIEKKSKMYDRAQIFAGSAYWDQFVDEASEADANPDAMVKRLELARNLMVSGIRSAEQRKLPLTPLILNAKYKVALIGARLGNPESTVTWLEKTKTPLIDSITTGKGNKKKLTVTDEFAQNVFQLLYQAKTSLNDLNGAKQALERLAKVLDSDATDRLDRMSLAVVQRQVSGMLAGPKLSLTDINKLEQTLAAIDSDSDVLTASNQLWIAESWAKLARRSQTPKIARQCYENAAKTYASSLLQKDFPAASRTAALIRQAELLRLAGKIPDSLEIMTTILAKSPGAIEMQIQAAKSLEQIAFQQPSAATLRAAISGPPGEGRNSAASPLWGWAKLTSHLHRIRYSDKGTAKHAEQLLEAHLHLARCRWLLAGMTNDDAESIELVKKTSIQLSRLQSDVSGRTDESIAVWSEAIERLQKLLHPSTS</sequence>
<feature type="region of interest" description="Disordered" evidence="1">
    <location>
        <begin position="182"/>
        <end position="235"/>
    </location>
</feature>
<feature type="compositionally biased region" description="Polar residues" evidence="1">
    <location>
        <begin position="202"/>
        <end position="213"/>
    </location>
</feature>
<keyword evidence="2" id="KW-0812">Transmembrane</keyword>
<evidence type="ECO:0000313" key="3">
    <source>
        <dbReference type="EMBL" id="GAA4473307.1"/>
    </source>
</evidence>
<gene>
    <name evidence="3" type="ORF">GCM10023156_71080</name>
</gene>
<organism evidence="3 4">
    <name type="scientific">Novipirellula rosea</name>
    <dbReference type="NCBI Taxonomy" id="1031540"/>
    <lineage>
        <taxon>Bacteria</taxon>
        <taxon>Pseudomonadati</taxon>
        <taxon>Planctomycetota</taxon>
        <taxon>Planctomycetia</taxon>
        <taxon>Pirellulales</taxon>
        <taxon>Pirellulaceae</taxon>
        <taxon>Novipirellula</taxon>
    </lineage>
</organism>
<evidence type="ECO:0000256" key="1">
    <source>
        <dbReference type="SAM" id="MobiDB-lite"/>
    </source>
</evidence>
<protein>
    <recommendedName>
        <fullName evidence="5">Tetratricopeptide repeat protein</fullName>
    </recommendedName>
</protein>
<feature type="region of interest" description="Disordered" evidence="1">
    <location>
        <begin position="74"/>
        <end position="111"/>
    </location>
</feature>
<feature type="transmembrane region" description="Helical" evidence="2">
    <location>
        <begin position="115"/>
        <end position="137"/>
    </location>
</feature>
<keyword evidence="4" id="KW-1185">Reference proteome</keyword>
<proteinExistence type="predicted"/>
<evidence type="ECO:0000256" key="2">
    <source>
        <dbReference type="SAM" id="Phobius"/>
    </source>
</evidence>
<comment type="caution">
    <text evidence="3">The sequence shown here is derived from an EMBL/GenBank/DDBJ whole genome shotgun (WGS) entry which is preliminary data.</text>
</comment>
<dbReference type="Proteomes" id="UP001500840">
    <property type="component" value="Unassembled WGS sequence"/>
</dbReference>
<name>A0ABP8NUS2_9BACT</name>
<keyword evidence="2" id="KW-0472">Membrane</keyword>
<dbReference type="RefSeq" id="WP_345328460.1">
    <property type="nucleotide sequence ID" value="NZ_BAABGA010000120.1"/>
</dbReference>
<dbReference type="EMBL" id="BAABGA010000120">
    <property type="protein sequence ID" value="GAA4473307.1"/>
    <property type="molecule type" value="Genomic_DNA"/>
</dbReference>
<reference evidence="4" key="1">
    <citation type="journal article" date="2019" name="Int. J. Syst. Evol. Microbiol.">
        <title>The Global Catalogue of Microorganisms (GCM) 10K type strain sequencing project: providing services to taxonomists for standard genome sequencing and annotation.</title>
        <authorList>
            <consortium name="The Broad Institute Genomics Platform"/>
            <consortium name="The Broad Institute Genome Sequencing Center for Infectious Disease"/>
            <person name="Wu L."/>
            <person name="Ma J."/>
        </authorList>
    </citation>
    <scope>NUCLEOTIDE SEQUENCE [LARGE SCALE GENOMIC DNA]</scope>
    <source>
        <strain evidence="4">JCM 17759</strain>
    </source>
</reference>
<evidence type="ECO:0000313" key="4">
    <source>
        <dbReference type="Proteomes" id="UP001500840"/>
    </source>
</evidence>
<accession>A0ABP8NUS2</accession>
<keyword evidence="2" id="KW-1133">Transmembrane helix</keyword>
<feature type="compositionally biased region" description="Low complexity" evidence="1">
    <location>
        <begin position="76"/>
        <end position="87"/>
    </location>
</feature>
<evidence type="ECO:0008006" key="5">
    <source>
        <dbReference type="Google" id="ProtNLM"/>
    </source>
</evidence>